<evidence type="ECO:0000256" key="5">
    <source>
        <dbReference type="ARBA" id="ARBA00022840"/>
    </source>
</evidence>
<feature type="domain" description="ABC transporter" evidence="8">
    <location>
        <begin position="298"/>
        <end position="547"/>
    </location>
</feature>
<dbReference type="PANTHER" id="PTHR43297:SF2">
    <property type="entry name" value="DIPEPTIDE TRANSPORT ATP-BINDING PROTEIN DPPD"/>
    <property type="match status" value="1"/>
</dbReference>
<dbReference type="GO" id="GO:0016887">
    <property type="term" value="F:ATP hydrolysis activity"/>
    <property type="evidence" value="ECO:0007669"/>
    <property type="project" value="InterPro"/>
</dbReference>
<organism evidence="9">
    <name type="scientific">mine drainage metagenome</name>
    <dbReference type="NCBI Taxonomy" id="410659"/>
    <lineage>
        <taxon>unclassified sequences</taxon>
        <taxon>metagenomes</taxon>
        <taxon>ecological metagenomes</taxon>
    </lineage>
</organism>
<dbReference type="GO" id="GO:0005524">
    <property type="term" value="F:ATP binding"/>
    <property type="evidence" value="ECO:0007669"/>
    <property type="project" value="UniProtKB-KW"/>
</dbReference>
<dbReference type="PROSITE" id="PS50893">
    <property type="entry name" value="ABC_TRANSPORTER_2"/>
    <property type="match status" value="2"/>
</dbReference>
<dbReference type="NCBIfam" id="NF007739">
    <property type="entry name" value="PRK10419.1"/>
    <property type="match status" value="2"/>
</dbReference>
<keyword evidence="6" id="KW-0472">Membrane</keyword>
<comment type="caution">
    <text evidence="9">The sequence shown here is derived from an EMBL/GenBank/DDBJ whole genome shotgun (WGS) entry which is preliminary data.</text>
</comment>
<comment type="subcellular location">
    <subcellularLocation>
        <location evidence="1">Cell membrane</location>
        <topology evidence="1">Peripheral membrane protein</topology>
    </subcellularLocation>
</comment>
<dbReference type="EMBL" id="MLJW01000240">
    <property type="protein sequence ID" value="OIQ92101.1"/>
    <property type="molecule type" value="Genomic_DNA"/>
</dbReference>
<evidence type="ECO:0000259" key="8">
    <source>
        <dbReference type="PROSITE" id="PS50893"/>
    </source>
</evidence>
<dbReference type="InterPro" id="IPR050388">
    <property type="entry name" value="ABC_Ni/Peptide_Import"/>
</dbReference>
<dbReference type="SUPFAM" id="SSF52540">
    <property type="entry name" value="P-loop containing nucleoside triphosphate hydrolases"/>
    <property type="match status" value="2"/>
</dbReference>
<dbReference type="InterPro" id="IPR027417">
    <property type="entry name" value="P-loop_NTPase"/>
</dbReference>
<evidence type="ECO:0000256" key="6">
    <source>
        <dbReference type="ARBA" id="ARBA00023136"/>
    </source>
</evidence>
<dbReference type="InterPro" id="IPR003439">
    <property type="entry name" value="ABC_transporter-like_ATP-bd"/>
</dbReference>
<dbReference type="Pfam" id="PF00005">
    <property type="entry name" value="ABC_tran"/>
    <property type="match status" value="2"/>
</dbReference>
<gene>
    <name evidence="9" type="primary">gsiA_5</name>
    <name evidence="9" type="ORF">GALL_259350</name>
</gene>
<dbReference type="CDD" id="cd03257">
    <property type="entry name" value="ABC_NikE_OppD_transporters"/>
    <property type="match status" value="2"/>
</dbReference>
<dbReference type="FunFam" id="3.40.50.300:FF:000016">
    <property type="entry name" value="Oligopeptide ABC transporter ATP-binding component"/>
    <property type="match status" value="1"/>
</dbReference>
<keyword evidence="3" id="KW-1003">Cell membrane</keyword>
<dbReference type="InterPro" id="IPR003593">
    <property type="entry name" value="AAA+_ATPase"/>
</dbReference>
<dbReference type="AlphaFoldDB" id="A0A1J5RVI7"/>
<keyword evidence="2" id="KW-0813">Transport</keyword>
<dbReference type="PROSITE" id="PS00211">
    <property type="entry name" value="ABC_TRANSPORTER_1"/>
    <property type="match status" value="2"/>
</dbReference>
<dbReference type="EC" id="3.6.3.-" evidence="9"/>
<evidence type="ECO:0000256" key="2">
    <source>
        <dbReference type="ARBA" id="ARBA00022448"/>
    </source>
</evidence>
<sequence>MPRWTRGMRPDAGEAMNATPSPAAAPEFEVEPALLQIRDLDVRFGTKQVVSGLSLALRAGEKYALVGESGSGKTVTALSILRLLDGATTRGQVIFDGRDLLPLPERQLRSVRGREVAMIFQEPMSALNPLQPIGRQIAESLELHEAMPRQAAWKQAVALLDRMGVAEAARRAGSYPHQLSGGQRQRAMIAMALACKPRLLLADEPTTALDVGVRAQILALLDELQREQGLTVMLITHDLHLVRGFAQRVGVMQQGRLVEQGLTAEVFDHPRHAYTRTLLASLPRREVRPLDARAPVVLRAEAVSVRYAHGGSWLRRREHAAIEDVSLELRAGETLGLVGESGSGKTTLALALLGLQRMAQGQVSVAGIRLSGLNAAGWREARRKMQVVFQDPYSSLSPRRTIEQIVAEGLTIHEPELAADARRARVVDALADMGLDAEMLPRFPHEFSGGQRQRIALARALVVKPDLLVLDEPTSALDISAQQQILGLLARLQAERGLAYVFISHDMAVIAAMAHRIAVMRDGRVVETGEAMQLLHHPRQAYTKLLVRASGAAP</sequence>
<feature type="region of interest" description="Disordered" evidence="7">
    <location>
        <begin position="1"/>
        <end position="22"/>
    </location>
</feature>
<evidence type="ECO:0000313" key="9">
    <source>
        <dbReference type="EMBL" id="OIQ92101.1"/>
    </source>
</evidence>
<name>A0A1J5RVI7_9ZZZZ</name>
<reference evidence="9" key="1">
    <citation type="submission" date="2016-10" db="EMBL/GenBank/DDBJ databases">
        <title>Sequence of Gallionella enrichment culture.</title>
        <authorList>
            <person name="Poehlein A."/>
            <person name="Muehling M."/>
            <person name="Daniel R."/>
        </authorList>
    </citation>
    <scope>NUCLEOTIDE SEQUENCE</scope>
</reference>
<dbReference type="PANTHER" id="PTHR43297">
    <property type="entry name" value="OLIGOPEPTIDE TRANSPORT ATP-BINDING PROTEIN APPD"/>
    <property type="match status" value="1"/>
</dbReference>
<evidence type="ECO:0000256" key="4">
    <source>
        <dbReference type="ARBA" id="ARBA00022741"/>
    </source>
</evidence>
<evidence type="ECO:0000256" key="1">
    <source>
        <dbReference type="ARBA" id="ARBA00004202"/>
    </source>
</evidence>
<evidence type="ECO:0000256" key="3">
    <source>
        <dbReference type="ARBA" id="ARBA00022475"/>
    </source>
</evidence>
<dbReference type="Pfam" id="PF08352">
    <property type="entry name" value="oligo_HPY"/>
    <property type="match status" value="1"/>
</dbReference>
<evidence type="ECO:0000256" key="7">
    <source>
        <dbReference type="SAM" id="MobiDB-lite"/>
    </source>
</evidence>
<dbReference type="InterPro" id="IPR013563">
    <property type="entry name" value="Oligopep_ABC_C"/>
</dbReference>
<accession>A0A1J5RVI7</accession>
<dbReference type="InterPro" id="IPR017871">
    <property type="entry name" value="ABC_transporter-like_CS"/>
</dbReference>
<dbReference type="SMART" id="SM00382">
    <property type="entry name" value="AAA"/>
    <property type="match status" value="2"/>
</dbReference>
<dbReference type="GO" id="GO:0005886">
    <property type="term" value="C:plasma membrane"/>
    <property type="evidence" value="ECO:0007669"/>
    <property type="project" value="UniProtKB-SubCell"/>
</dbReference>
<proteinExistence type="predicted"/>
<dbReference type="NCBIfam" id="NF008453">
    <property type="entry name" value="PRK11308.1"/>
    <property type="match status" value="2"/>
</dbReference>
<dbReference type="GO" id="GO:0015833">
    <property type="term" value="P:peptide transport"/>
    <property type="evidence" value="ECO:0007669"/>
    <property type="project" value="InterPro"/>
</dbReference>
<protein>
    <submittedName>
        <fullName evidence="9">Glutathione import ATP-binding protein GsiA</fullName>
        <ecNumber evidence="9">3.6.3.-</ecNumber>
    </submittedName>
</protein>
<feature type="domain" description="ABC transporter" evidence="8">
    <location>
        <begin position="35"/>
        <end position="279"/>
    </location>
</feature>
<dbReference type="Gene3D" id="3.40.50.300">
    <property type="entry name" value="P-loop containing nucleotide triphosphate hydrolases"/>
    <property type="match status" value="2"/>
</dbReference>
<keyword evidence="5 9" id="KW-0067">ATP-binding</keyword>
<keyword evidence="9" id="KW-0378">Hydrolase</keyword>
<keyword evidence="4" id="KW-0547">Nucleotide-binding</keyword>